<dbReference type="EMBL" id="CM034413">
    <property type="protein sequence ID" value="KAJ0170563.1"/>
    <property type="molecule type" value="Genomic_DNA"/>
</dbReference>
<evidence type="ECO:0000313" key="2">
    <source>
        <dbReference type="Proteomes" id="UP000824533"/>
    </source>
</evidence>
<gene>
    <name evidence="1" type="ORF">K1T71_013934</name>
</gene>
<name>A0ACC1CGC1_9NEOP</name>
<accession>A0ACC1CGC1</accession>
<comment type="caution">
    <text evidence="1">The sequence shown here is derived from an EMBL/GenBank/DDBJ whole genome shotgun (WGS) entry which is preliminary data.</text>
</comment>
<reference evidence="1 2" key="1">
    <citation type="journal article" date="2021" name="Front. Genet.">
        <title>Chromosome-Level Genome Assembly Reveals Significant Gene Expansion in the Toll and IMD Signaling Pathways of Dendrolimus kikuchii.</title>
        <authorList>
            <person name="Zhou J."/>
            <person name="Wu P."/>
            <person name="Xiong Z."/>
            <person name="Liu N."/>
            <person name="Zhao N."/>
            <person name="Ji M."/>
            <person name="Qiu Y."/>
            <person name="Yang B."/>
        </authorList>
    </citation>
    <scope>NUCLEOTIDE SEQUENCE [LARGE SCALE GENOMIC DNA]</scope>
    <source>
        <strain evidence="1">Ann1</strain>
    </source>
</reference>
<proteinExistence type="predicted"/>
<sequence length="312" mass="35749">MLVRIKMKYIFALVTILATSVKAIGICHACIDGAAYTRVPIFENIRLSGQLAIDKTANIVYFHYEDSETIDHTASFDLDDIRFKIIPGISFSFARTVDQNTREVYMGGATGLYKYNPSTNRTEQVGLLDKTILDLQYKGKILYTIFKTKGLFIYEKQKSKSITQLSNYTIDFFVIDKKDDIYFISDGKVHRLKKGSKKVELFLNDFYVLSVDNYNGMYFVHPASHGIYSLNYKSDKLMRIGAFANGLPTKIVFDSSNNMIYLDANVDKLYYLMPNFGKCKVTRGIKRNKYRVKNPSVLSRKNIPTFDVQSIK</sequence>
<protein>
    <submittedName>
        <fullName evidence="1">Uncharacterized protein</fullName>
    </submittedName>
</protein>
<dbReference type="Proteomes" id="UP000824533">
    <property type="component" value="Linkage Group LG27"/>
</dbReference>
<evidence type="ECO:0000313" key="1">
    <source>
        <dbReference type="EMBL" id="KAJ0170563.1"/>
    </source>
</evidence>
<organism evidence="1 2">
    <name type="scientific">Dendrolimus kikuchii</name>
    <dbReference type="NCBI Taxonomy" id="765133"/>
    <lineage>
        <taxon>Eukaryota</taxon>
        <taxon>Metazoa</taxon>
        <taxon>Ecdysozoa</taxon>
        <taxon>Arthropoda</taxon>
        <taxon>Hexapoda</taxon>
        <taxon>Insecta</taxon>
        <taxon>Pterygota</taxon>
        <taxon>Neoptera</taxon>
        <taxon>Endopterygota</taxon>
        <taxon>Lepidoptera</taxon>
        <taxon>Glossata</taxon>
        <taxon>Ditrysia</taxon>
        <taxon>Bombycoidea</taxon>
        <taxon>Lasiocampidae</taxon>
        <taxon>Dendrolimus</taxon>
    </lineage>
</organism>
<keyword evidence="2" id="KW-1185">Reference proteome</keyword>